<dbReference type="Gene3D" id="2.60.120.200">
    <property type="match status" value="1"/>
</dbReference>
<dbReference type="InterPro" id="IPR013320">
    <property type="entry name" value="ConA-like_dom_sf"/>
</dbReference>
<feature type="region of interest" description="Disordered" evidence="1">
    <location>
        <begin position="824"/>
        <end position="853"/>
    </location>
</feature>
<dbReference type="RefSeq" id="WP_354016497.1">
    <property type="nucleotide sequence ID" value="NZ_JBEWTB010000002.1"/>
</dbReference>
<reference evidence="2 3" key="1">
    <citation type="submission" date="2024-06" db="EMBL/GenBank/DDBJ databases">
        <title>Genomic Encyclopedia of Type Strains, Phase V (KMG-V): Genome sequencing to study the core and pangenomes of soil and plant-associated prokaryotes.</title>
        <authorList>
            <person name="Whitman W."/>
        </authorList>
    </citation>
    <scope>NUCLEOTIDE SEQUENCE [LARGE SCALE GENOMIC DNA]</scope>
    <source>
        <strain evidence="2 3">NE40</strain>
    </source>
</reference>
<sequence length="1766" mass="189132">MIIQNRPDDSSTNANPEWTGTFPHEGKLEISFAGKTDTITVQDDDTWSYQFSEVFDFGRHTVTFTGTQTGLPGTAIEQDSFTVAMPDMQLTIDEAPGERTNLILTEWKGSGAAPNAKVTLTLATTKGDLVEQTVDADDQGFFTIALKLIEGSYSTTLTATASGYQDASLAGSNVTVDRTGPVLQVDPGFKPTAGTCTMTGTATDHLGKPEPVGSVVVKLDSGQSYPGSIKGGHFSVELINLAPNHTYNAEITGSDDLSNAGTTQLEVLSIPPLPVTALQFSKEPDSLTNNDTLEWEGKTTPGATIDLIIKTPSGNYVSKDVTADTSGFFALSEKVTEGSHTVRFMASAPGHKANILPDKDITVDHTGPELTIDPGFQLTAGTCTLTGKALDQDGHPEPKGSVTVQVPAIQQSFTGTISNGIFNVQIDGLKHAQTYKLSLSATDELKNTGQPLDTSYTTPSQPVTNLQFSEEPDSLTSKDTLQWKGSATADATVTLTLTPATGQPVTNQVKADSKGLFTISEPVNEGQYTASFTASAPGYQDKQLPDTAITVDHTGPELTIDPGFQLTAGTCTLTGKALDQDGHPEPKGSVNVQVPAIQQSFTGTISNGIFNVQIDGLKHAQTYKLSLSATDELKNTGQPLDTSYTTPSQPVTNLQFSEEPDSLTSKDTLQWKGSATADATVTLTLTPATGQPVTNQVKADSKGLFTISEPVNEGQYTASFTASAPGYQDKQLPDTAITVDQTGPELTIDPGFQLTAGTCTLTGKALDQDGHPEPKGSVTVQVPAIQQSFTGTISNGIFNVQIDGLKHAQTYKLSLSATDELKNTGQPLDTSYTTPSQPVTNLQFSEEPDSLTSKDTLQWKGSATADATVTLTLTPATGQPVTNQVKADSKGLFTISEPVNEGQYTASFTASAPGYQDKQLPDTAITVDHTGPELTIDPGFQLTAGTCTLTGKALDQDGHPEPKGSVTVQVPGIQKPFTGIISNGIFSVQIDSLKPGQTYQLHLSATDVLKNTSFLDESYTTPDTYDFAVTSALNTDTKSIVLKGTHPLPRGRVQLKLTGDHVNTIDKNNGIITGRAKNHEWSLEINNLLLKQEVKVNLYAMDDAAKALDAKLLSNVPELQENLIVDGDRDSNIGNLKALSGAGVYGHHIVMYAAKCSGKCNDKDGLTPWKVELTSPVQPNAKVHVTLDSDIVTIKGKTRKVQDRPYIKTIKLDASGKAILEQPLDYTKKGNLKIDLSSEHMKLATIRFKAEGLEHNEEVFIGVETPSLHYTFDNIRPGQDTLVSQTYPAQAKISGSINQVQGSLGSGLQLGKGALQIQDFKDLFNDSYTICFDIKTSAKASTGNQLFPSLAGYYDETSNTGAKTHLFGAFNEKGQIGIADHNSGLFAEPVVADGQWHSVCISRTLVDQSTSTYRMLIDGKQSDISKDGSSVTGKEAQSIHGMILGSPVSEYPVELLGGVTKSNSPDQVEYLDAVLDNFTAYPIKMETPYESLAYAHVHWGCPNPGPCYYKDEFPAGLMINNIMETRLTPHCSLYLQLKPDASKNSLGTSFTVRYKGTDLDPLDKSVAGDVNVYKLDHVSAENLATLTVKPADPEATHKFELHFDRTVSDLVRVTGKDVSMPDGIIKFDSSASPLGSGISFGVGKEQSYSPSEGDPNCILEDRHLVTEPGTVINGYDIKYYSIIDLNGLREELKTLTQESDMSGKLLKLMSEGSAQQGTENQVQLQDPCKIKDPDCTNDPLVTINTVDNNPAIALSLDGQITYYQHT</sequence>
<protein>
    <recommendedName>
        <fullName evidence="4">LamG-like jellyroll fold domain-containing protein</fullName>
    </recommendedName>
</protein>
<accession>A0ABV2SN14</accession>
<dbReference type="SUPFAM" id="SSF49899">
    <property type="entry name" value="Concanavalin A-like lectins/glucanases"/>
    <property type="match status" value="1"/>
</dbReference>
<comment type="caution">
    <text evidence="2">The sequence shown here is derived from an EMBL/GenBank/DDBJ whole genome shotgun (WGS) entry which is preliminary data.</text>
</comment>
<proteinExistence type="predicted"/>
<keyword evidence="3" id="KW-1185">Reference proteome</keyword>
<gene>
    <name evidence="2" type="ORF">V5J35_004342</name>
</gene>
<dbReference type="Proteomes" id="UP001549366">
    <property type="component" value="Unassembled WGS sequence"/>
</dbReference>
<feature type="region of interest" description="Disordered" evidence="1">
    <location>
        <begin position="1"/>
        <end position="21"/>
    </location>
</feature>
<dbReference type="EMBL" id="JBEWTB010000002">
    <property type="protein sequence ID" value="MET4759150.1"/>
    <property type="molecule type" value="Genomic_DNA"/>
</dbReference>
<feature type="region of interest" description="Disordered" evidence="1">
    <location>
        <begin position="636"/>
        <end position="665"/>
    </location>
</feature>
<evidence type="ECO:0000313" key="3">
    <source>
        <dbReference type="Proteomes" id="UP001549366"/>
    </source>
</evidence>
<feature type="region of interest" description="Disordered" evidence="1">
    <location>
        <begin position="448"/>
        <end position="477"/>
    </location>
</feature>
<evidence type="ECO:0000313" key="2">
    <source>
        <dbReference type="EMBL" id="MET4759150.1"/>
    </source>
</evidence>
<organism evidence="2 3">
    <name type="scientific">Endozoicomonas lisbonensis</name>
    <dbReference type="NCBI Taxonomy" id="3120522"/>
    <lineage>
        <taxon>Bacteria</taxon>
        <taxon>Pseudomonadati</taxon>
        <taxon>Pseudomonadota</taxon>
        <taxon>Gammaproteobacteria</taxon>
        <taxon>Oceanospirillales</taxon>
        <taxon>Endozoicomonadaceae</taxon>
        <taxon>Endozoicomonas</taxon>
    </lineage>
</organism>
<name>A0ABV2SN14_9GAMM</name>
<evidence type="ECO:0008006" key="4">
    <source>
        <dbReference type="Google" id="ProtNLM"/>
    </source>
</evidence>
<evidence type="ECO:0000256" key="1">
    <source>
        <dbReference type="SAM" id="MobiDB-lite"/>
    </source>
</evidence>